<dbReference type="Pfam" id="PF00589">
    <property type="entry name" value="Phage_integrase"/>
    <property type="match status" value="1"/>
</dbReference>
<dbReference type="GO" id="GO:0006310">
    <property type="term" value="P:DNA recombination"/>
    <property type="evidence" value="ECO:0007669"/>
    <property type="project" value="UniProtKB-KW"/>
</dbReference>
<dbReference type="KEGG" id="gim:F1728_19330"/>
<keyword evidence="9" id="KW-1185">Reference proteome</keyword>
<evidence type="ECO:0000256" key="3">
    <source>
        <dbReference type="ARBA" id="ARBA00023125"/>
    </source>
</evidence>
<dbReference type="GO" id="GO:0015074">
    <property type="term" value="P:DNA integration"/>
    <property type="evidence" value="ECO:0007669"/>
    <property type="project" value="UniProtKB-KW"/>
</dbReference>
<dbReference type="InterPro" id="IPR010998">
    <property type="entry name" value="Integrase_recombinase_N"/>
</dbReference>
<evidence type="ECO:0000313" key="9">
    <source>
        <dbReference type="Proteomes" id="UP000427281"/>
    </source>
</evidence>
<gene>
    <name evidence="8" type="ORF">F1728_19330</name>
</gene>
<keyword evidence="2" id="KW-0229">DNA integration</keyword>
<reference evidence="8 9" key="1">
    <citation type="submission" date="2019-09" db="EMBL/GenBank/DDBJ databases">
        <title>Gimesia benthica sp. nov., a novel bacterium isolated from deep-sea water of the Northwest Indian Ocean.</title>
        <authorList>
            <person name="Dai X."/>
        </authorList>
    </citation>
    <scope>NUCLEOTIDE SEQUENCE [LARGE SCALE GENOMIC DNA]</scope>
    <source>
        <strain evidence="8 9">E7</strain>
    </source>
</reference>
<evidence type="ECO:0000313" key="8">
    <source>
        <dbReference type="EMBL" id="QGQ24706.1"/>
    </source>
</evidence>
<evidence type="ECO:0000256" key="4">
    <source>
        <dbReference type="ARBA" id="ARBA00023172"/>
    </source>
</evidence>
<dbReference type="EMBL" id="CP043930">
    <property type="protein sequence ID" value="QGQ24706.1"/>
    <property type="molecule type" value="Genomic_DNA"/>
</dbReference>
<comment type="similarity">
    <text evidence="1">Belongs to the 'phage' integrase family.</text>
</comment>
<feature type="domain" description="Tyr recombinase" evidence="6">
    <location>
        <begin position="200"/>
        <end position="439"/>
    </location>
</feature>
<protein>
    <submittedName>
        <fullName evidence="8">Tyrosine-type recombinase/integrase</fullName>
    </submittedName>
</protein>
<dbReference type="PROSITE" id="PS51898">
    <property type="entry name" value="TYR_RECOMBINASE"/>
    <property type="match status" value="1"/>
</dbReference>
<evidence type="ECO:0000259" key="6">
    <source>
        <dbReference type="PROSITE" id="PS51898"/>
    </source>
</evidence>
<evidence type="ECO:0000256" key="2">
    <source>
        <dbReference type="ARBA" id="ARBA00022908"/>
    </source>
</evidence>
<feature type="domain" description="Core-binding (CB)" evidence="7">
    <location>
        <begin position="73"/>
        <end position="173"/>
    </location>
</feature>
<dbReference type="InterPro" id="IPR011010">
    <property type="entry name" value="DNA_brk_join_enz"/>
</dbReference>
<keyword evidence="4" id="KW-0233">DNA recombination</keyword>
<dbReference type="Gene3D" id="1.10.150.130">
    <property type="match status" value="1"/>
</dbReference>
<sequence length="463" mass="53208">MKQSSKQNRKTSFRIGKVRGDLRGKIWYLTYHENGKRLRPKIGPDKEQARQMAARITSQLESHTHSVFNFEPVQIDDLQTRWLNHHEQVLRSSLQTIRRYRAATTHLINFIAQKGVASKTSLFQVGHAEEFVHYLRTIKVAPNGHENSQKRPLLDKGIKYILQCCRSMFGYAIKRRHLSPYAENPFSCLDLDRIPIENAKAVSIFSPDQEKAFLEACDDWQFPIFLTLMLTGLRPGELTHLLLPDDLDLKTGMLFVRNKPHLGWQVKTRNEREIPLIDELRDVLKITVGDRLTGPVFLQRRYLSASATPELNGQTEKQLEELLQQRVVQEEADSGKAINRSQWMKLSRTIWRDSGALKTDRIRTEFIKLTKQINLPQLTAPKSLRHLFATCLQDGNVDPLIRSELMGHSTSATNGASHGLGMTATYTHSRPETKRKQLINALIPRAGKKVAEDWLKGLNRKRF</sequence>
<dbReference type="InterPro" id="IPR002104">
    <property type="entry name" value="Integrase_catalytic"/>
</dbReference>
<evidence type="ECO:0000256" key="1">
    <source>
        <dbReference type="ARBA" id="ARBA00008857"/>
    </source>
</evidence>
<dbReference type="Proteomes" id="UP000427281">
    <property type="component" value="Chromosome"/>
</dbReference>
<dbReference type="PROSITE" id="PS51900">
    <property type="entry name" value="CB"/>
    <property type="match status" value="1"/>
</dbReference>
<evidence type="ECO:0000259" key="7">
    <source>
        <dbReference type="PROSITE" id="PS51900"/>
    </source>
</evidence>
<proteinExistence type="inferred from homology"/>
<keyword evidence="3 5" id="KW-0238">DNA-binding</keyword>
<dbReference type="AlphaFoldDB" id="A0A6I6AFB8"/>
<evidence type="ECO:0000256" key="5">
    <source>
        <dbReference type="PROSITE-ProRule" id="PRU01248"/>
    </source>
</evidence>
<dbReference type="PANTHER" id="PTHR30349:SF41">
    <property type="entry name" value="INTEGRASE_RECOMBINASE PROTEIN MJ0367-RELATED"/>
    <property type="match status" value="1"/>
</dbReference>
<accession>A0A6I6AFB8</accession>
<dbReference type="PANTHER" id="PTHR30349">
    <property type="entry name" value="PHAGE INTEGRASE-RELATED"/>
    <property type="match status" value="1"/>
</dbReference>
<dbReference type="GO" id="GO:0003677">
    <property type="term" value="F:DNA binding"/>
    <property type="evidence" value="ECO:0007669"/>
    <property type="project" value="UniProtKB-UniRule"/>
</dbReference>
<name>A0A6I6AFB8_9PLAN</name>
<dbReference type="InterPro" id="IPR050090">
    <property type="entry name" value="Tyrosine_recombinase_XerCD"/>
</dbReference>
<dbReference type="Gene3D" id="1.10.443.10">
    <property type="entry name" value="Intergrase catalytic core"/>
    <property type="match status" value="1"/>
</dbReference>
<dbReference type="InterPro" id="IPR013762">
    <property type="entry name" value="Integrase-like_cat_sf"/>
</dbReference>
<dbReference type="RefSeq" id="WP_155365454.1">
    <property type="nucleotide sequence ID" value="NZ_CP043930.1"/>
</dbReference>
<dbReference type="InterPro" id="IPR044068">
    <property type="entry name" value="CB"/>
</dbReference>
<organism evidence="8 9">
    <name type="scientific">Gimesia benthica</name>
    <dbReference type="NCBI Taxonomy" id="2608982"/>
    <lineage>
        <taxon>Bacteria</taxon>
        <taxon>Pseudomonadati</taxon>
        <taxon>Planctomycetota</taxon>
        <taxon>Planctomycetia</taxon>
        <taxon>Planctomycetales</taxon>
        <taxon>Planctomycetaceae</taxon>
        <taxon>Gimesia</taxon>
    </lineage>
</organism>
<dbReference type="SUPFAM" id="SSF56349">
    <property type="entry name" value="DNA breaking-rejoining enzymes"/>
    <property type="match status" value="1"/>
</dbReference>